<accession>A0A1F7SK98</accession>
<dbReference type="Pfam" id="PF12019">
    <property type="entry name" value="GspH"/>
    <property type="match status" value="1"/>
</dbReference>
<keyword evidence="4" id="KW-0997">Cell inner membrane</keyword>
<proteinExistence type="predicted"/>
<dbReference type="InterPro" id="IPR012902">
    <property type="entry name" value="N_methyl_site"/>
</dbReference>
<evidence type="ECO:0000256" key="3">
    <source>
        <dbReference type="ARBA" id="ARBA00022481"/>
    </source>
</evidence>
<evidence type="ECO:0000256" key="4">
    <source>
        <dbReference type="ARBA" id="ARBA00022519"/>
    </source>
</evidence>
<dbReference type="EMBL" id="MGDI01000016">
    <property type="protein sequence ID" value="OGL54206.1"/>
    <property type="molecule type" value="Genomic_DNA"/>
</dbReference>
<gene>
    <name evidence="10" type="ORF">A3G31_05445</name>
</gene>
<protein>
    <recommendedName>
        <fullName evidence="9">General secretion pathway GspH domain-containing protein</fullName>
    </recommendedName>
</protein>
<evidence type="ECO:0000256" key="8">
    <source>
        <dbReference type="SAM" id="Phobius"/>
    </source>
</evidence>
<keyword evidence="7 8" id="KW-0472">Membrane</keyword>
<dbReference type="InterPro" id="IPR022346">
    <property type="entry name" value="T2SS_GspH"/>
</dbReference>
<evidence type="ECO:0000256" key="1">
    <source>
        <dbReference type="ARBA" id="ARBA00004377"/>
    </source>
</evidence>
<keyword evidence="2" id="KW-1003">Cell membrane</keyword>
<evidence type="ECO:0000259" key="9">
    <source>
        <dbReference type="Pfam" id="PF12019"/>
    </source>
</evidence>
<dbReference type="Gene3D" id="3.30.700.10">
    <property type="entry name" value="Glycoprotein, Type 4 Pilin"/>
    <property type="match status" value="1"/>
</dbReference>
<evidence type="ECO:0000313" key="10">
    <source>
        <dbReference type="EMBL" id="OGL54206.1"/>
    </source>
</evidence>
<dbReference type="STRING" id="1817883.A3G31_05445"/>
<dbReference type="NCBIfam" id="TIGR02532">
    <property type="entry name" value="IV_pilin_GFxxxE"/>
    <property type="match status" value="1"/>
</dbReference>
<keyword evidence="5 8" id="KW-0812">Transmembrane</keyword>
<name>A0A1F7SK98_9BACT</name>
<comment type="subcellular location">
    <subcellularLocation>
        <location evidence="1">Cell inner membrane</location>
        <topology evidence="1">Single-pass membrane protein</topology>
    </subcellularLocation>
</comment>
<organism evidence="10 11">
    <name type="scientific">Candidatus Schekmanbacteria bacterium RIFCSPLOWO2_12_FULL_38_15</name>
    <dbReference type="NCBI Taxonomy" id="1817883"/>
    <lineage>
        <taxon>Bacteria</taxon>
        <taxon>Candidatus Schekmaniibacteriota</taxon>
    </lineage>
</organism>
<dbReference type="GO" id="GO:0015628">
    <property type="term" value="P:protein secretion by the type II secretion system"/>
    <property type="evidence" value="ECO:0007669"/>
    <property type="project" value="InterPro"/>
</dbReference>
<feature type="domain" description="General secretion pathway GspH" evidence="9">
    <location>
        <begin position="46"/>
        <end position="177"/>
    </location>
</feature>
<dbReference type="GO" id="GO:0015627">
    <property type="term" value="C:type II protein secretion system complex"/>
    <property type="evidence" value="ECO:0007669"/>
    <property type="project" value="InterPro"/>
</dbReference>
<evidence type="ECO:0000256" key="7">
    <source>
        <dbReference type="ARBA" id="ARBA00023136"/>
    </source>
</evidence>
<dbReference type="SUPFAM" id="SSF54523">
    <property type="entry name" value="Pili subunits"/>
    <property type="match status" value="1"/>
</dbReference>
<comment type="caution">
    <text evidence="10">The sequence shown here is derived from an EMBL/GenBank/DDBJ whole genome shotgun (WGS) entry which is preliminary data.</text>
</comment>
<keyword evidence="3" id="KW-0488">Methylation</keyword>
<reference evidence="10 11" key="1">
    <citation type="journal article" date="2016" name="Nat. Commun.">
        <title>Thousands of microbial genomes shed light on interconnected biogeochemical processes in an aquifer system.</title>
        <authorList>
            <person name="Anantharaman K."/>
            <person name="Brown C.T."/>
            <person name="Hug L.A."/>
            <person name="Sharon I."/>
            <person name="Castelle C.J."/>
            <person name="Probst A.J."/>
            <person name="Thomas B.C."/>
            <person name="Singh A."/>
            <person name="Wilkins M.J."/>
            <person name="Karaoz U."/>
            <person name="Brodie E.L."/>
            <person name="Williams K.H."/>
            <person name="Hubbard S.S."/>
            <person name="Banfield J.F."/>
        </authorList>
    </citation>
    <scope>NUCLEOTIDE SEQUENCE [LARGE SCALE GENOMIC DNA]</scope>
</reference>
<evidence type="ECO:0000256" key="5">
    <source>
        <dbReference type="ARBA" id="ARBA00022692"/>
    </source>
</evidence>
<keyword evidence="6 8" id="KW-1133">Transmembrane helix</keyword>
<dbReference type="Pfam" id="PF07963">
    <property type="entry name" value="N_methyl"/>
    <property type="match status" value="1"/>
</dbReference>
<feature type="transmembrane region" description="Helical" evidence="8">
    <location>
        <begin position="12"/>
        <end position="35"/>
    </location>
</feature>
<dbReference type="Proteomes" id="UP000178082">
    <property type="component" value="Unassembled WGS sequence"/>
</dbReference>
<evidence type="ECO:0000256" key="6">
    <source>
        <dbReference type="ARBA" id="ARBA00022989"/>
    </source>
</evidence>
<dbReference type="InterPro" id="IPR045584">
    <property type="entry name" value="Pilin-like"/>
</dbReference>
<sequence>MKHFKKRDYGFTLLETLIVVAIMGVMAAIATPSIISMLRNIRVNGAARNLFSDLMLAKFRAISENNKYIITFDINNNRYSIYDDNNNNGTADSSELYKTVNIGTDSPDVRFGYVSGTIGVSGSAITSSVNFSGNPPKFYFKTDGTASDNGTAYFILSQDLTASSKDRMKAVTVITTGRIKSYRYKSSINPPWE</sequence>
<dbReference type="AlphaFoldDB" id="A0A1F7SK98"/>
<evidence type="ECO:0000313" key="11">
    <source>
        <dbReference type="Proteomes" id="UP000178082"/>
    </source>
</evidence>
<dbReference type="GO" id="GO:0005886">
    <property type="term" value="C:plasma membrane"/>
    <property type="evidence" value="ECO:0007669"/>
    <property type="project" value="UniProtKB-SubCell"/>
</dbReference>
<evidence type="ECO:0000256" key="2">
    <source>
        <dbReference type="ARBA" id="ARBA00022475"/>
    </source>
</evidence>